<feature type="transmembrane region" description="Helical" evidence="1">
    <location>
        <begin position="47"/>
        <end position="65"/>
    </location>
</feature>
<evidence type="ECO:0000313" key="3">
    <source>
        <dbReference type="Proteomes" id="UP000783863"/>
    </source>
</evidence>
<feature type="transmembrane region" description="Helical" evidence="1">
    <location>
        <begin position="346"/>
        <end position="365"/>
    </location>
</feature>
<comment type="caution">
    <text evidence="2">The sequence shown here is derived from an EMBL/GenBank/DDBJ whole genome shotgun (WGS) entry which is preliminary data.</text>
</comment>
<keyword evidence="1" id="KW-1133">Transmembrane helix</keyword>
<feature type="transmembrane region" description="Helical" evidence="1">
    <location>
        <begin position="193"/>
        <end position="211"/>
    </location>
</feature>
<accession>A0A8J7YGH5</accession>
<keyword evidence="1" id="KW-0812">Transmembrane</keyword>
<feature type="transmembrane region" description="Helical" evidence="1">
    <location>
        <begin position="404"/>
        <end position="422"/>
    </location>
</feature>
<dbReference type="Proteomes" id="UP000783863">
    <property type="component" value="Unassembled WGS sequence"/>
</dbReference>
<feature type="transmembrane region" description="Helical" evidence="1">
    <location>
        <begin position="150"/>
        <end position="173"/>
    </location>
</feature>
<feature type="transmembrane region" description="Helical" evidence="1">
    <location>
        <begin position="377"/>
        <end position="398"/>
    </location>
</feature>
<keyword evidence="1" id="KW-0472">Membrane</keyword>
<feature type="transmembrane region" description="Helical" evidence="1">
    <location>
        <begin position="434"/>
        <end position="453"/>
    </location>
</feature>
<evidence type="ECO:0000256" key="1">
    <source>
        <dbReference type="SAM" id="Phobius"/>
    </source>
</evidence>
<feature type="transmembrane region" description="Helical" evidence="1">
    <location>
        <begin position="127"/>
        <end position="143"/>
    </location>
</feature>
<reference evidence="2" key="1">
    <citation type="submission" date="2021-06" db="EMBL/GenBank/DDBJ databases">
        <title>Halomicroarcula sp. F24A a new haloarchaeum isolated from saline soil.</title>
        <authorList>
            <person name="Duran-Viseras A."/>
            <person name="Sanchez-Porro C."/>
            <person name="Ventosa A."/>
        </authorList>
    </citation>
    <scope>NUCLEOTIDE SEQUENCE</scope>
    <source>
        <strain evidence="2">F24A</strain>
    </source>
</reference>
<feature type="transmembrane region" description="Helical" evidence="1">
    <location>
        <begin position="12"/>
        <end position="31"/>
    </location>
</feature>
<sequence>MSRPNERTGTRWLAAVGFGLVLVLTVILSLTPDATTYEISIYDAYPWYFWAIACLALVLGNVVIVRSASEETADWMYGLLLVGTVVGVLVFLPYFRGYAVFGRADVLSHVGYIRDIQETGAIGQRNIYPNFHLLVLSLAYVVGVDPSTMITGIAGIGSLFSIVSFLALVSTVFDRRRALLSLPFATVLVAVQSVPYVFSTLLVPFVLYLFVKERRTRTLHIRAALATTLFGIVIYHPITALFLLFIFGVYGVAQLLSDRNLLGADDGPAGSSVGAKPLSQLVVAVFAVWYLDFTTIVERFGVVVQNLAAPGGGGSPASTYSSTVSQYSPALVDLVRIALVRYGQSAILLTIGGLAALLFAGAVIWRRSGWDVSRASFVGLFTVFTGLSALFFLVDLVVGFGRPLLYAELFAALLSGSLFYALANTAVSRRTMYASLYGIVTLLVVFSTFGLYASPYSVDENQQVTRMELEGSEWYLEHRNNQVRLSEFGTDVHRYRDAIYGRESYGTRQVVTSDTAEIPPHFGYTDRETLGAGYEDDRYMVLTRAGRIFYPNLYPDYRQYWKYEQADFQRLDRDESVTQVYDNGEYDVYRVDAPDEEES</sequence>
<name>A0A8J7YGH5_9EURY</name>
<proteinExistence type="predicted"/>
<protein>
    <submittedName>
        <fullName evidence="2">Uncharacterized protein</fullName>
    </submittedName>
</protein>
<feature type="transmembrane region" description="Helical" evidence="1">
    <location>
        <begin position="223"/>
        <end position="253"/>
    </location>
</feature>
<organism evidence="2 3">
    <name type="scientific">Haloarcula salinisoli</name>
    <dbReference type="NCBI Taxonomy" id="2487746"/>
    <lineage>
        <taxon>Archaea</taxon>
        <taxon>Methanobacteriati</taxon>
        <taxon>Methanobacteriota</taxon>
        <taxon>Stenosarchaea group</taxon>
        <taxon>Halobacteria</taxon>
        <taxon>Halobacteriales</taxon>
        <taxon>Haloarculaceae</taxon>
        <taxon>Haloarcula</taxon>
    </lineage>
</organism>
<dbReference type="RefSeq" id="WP_220587109.1">
    <property type="nucleotide sequence ID" value="NZ_RKLQ01000001.1"/>
</dbReference>
<dbReference type="AlphaFoldDB" id="A0A8J7YGH5"/>
<dbReference type="EMBL" id="RKLQ01000001">
    <property type="protein sequence ID" value="MBX0302881.1"/>
    <property type="molecule type" value="Genomic_DNA"/>
</dbReference>
<feature type="transmembrane region" description="Helical" evidence="1">
    <location>
        <begin position="77"/>
        <end position="95"/>
    </location>
</feature>
<gene>
    <name evidence="2" type="ORF">EGD98_04250</name>
</gene>
<keyword evidence="3" id="KW-1185">Reference proteome</keyword>
<evidence type="ECO:0000313" key="2">
    <source>
        <dbReference type="EMBL" id="MBX0302881.1"/>
    </source>
</evidence>